<dbReference type="InterPro" id="IPR031825">
    <property type="entry name" value="RXLR"/>
</dbReference>
<gene>
    <name evidence="6" type="ORF">Plil01_000496400</name>
</gene>
<keyword evidence="4 5" id="KW-0732">Signal</keyword>
<reference evidence="6" key="1">
    <citation type="submission" date="2023-04" db="EMBL/GenBank/DDBJ databases">
        <title>Phytophthora lilii NBRC 32176.</title>
        <authorList>
            <person name="Ichikawa N."/>
            <person name="Sato H."/>
            <person name="Tonouchi N."/>
        </authorList>
    </citation>
    <scope>NUCLEOTIDE SEQUENCE</scope>
    <source>
        <strain evidence="6">NBRC 32176</strain>
    </source>
</reference>
<keyword evidence="3 5" id="KW-0964">Secreted</keyword>
<feature type="chain" id="PRO_5041018153" description="RxLR effector protein" evidence="5">
    <location>
        <begin position="24"/>
        <end position="152"/>
    </location>
</feature>
<accession>A0A9W6TJY5</accession>
<comment type="similarity">
    <text evidence="2 5">Belongs to the RxLR effector family.</text>
</comment>
<comment type="subcellular location">
    <subcellularLocation>
        <location evidence="1 5">Secreted</location>
    </subcellularLocation>
</comment>
<name>A0A9W6TJY5_9STRA</name>
<dbReference type="AlphaFoldDB" id="A0A9W6TJY5"/>
<evidence type="ECO:0000256" key="4">
    <source>
        <dbReference type="ARBA" id="ARBA00022729"/>
    </source>
</evidence>
<evidence type="ECO:0000256" key="1">
    <source>
        <dbReference type="ARBA" id="ARBA00004613"/>
    </source>
</evidence>
<proteinExistence type="inferred from homology"/>
<feature type="signal peptide" evidence="5">
    <location>
        <begin position="1"/>
        <end position="23"/>
    </location>
</feature>
<dbReference type="Pfam" id="PF16810">
    <property type="entry name" value="RXLR"/>
    <property type="match status" value="1"/>
</dbReference>
<evidence type="ECO:0000256" key="3">
    <source>
        <dbReference type="ARBA" id="ARBA00022525"/>
    </source>
</evidence>
<evidence type="ECO:0000256" key="2">
    <source>
        <dbReference type="ARBA" id="ARBA00010400"/>
    </source>
</evidence>
<dbReference type="Proteomes" id="UP001165083">
    <property type="component" value="Unassembled WGS sequence"/>
</dbReference>
<organism evidence="6 7">
    <name type="scientific">Phytophthora lilii</name>
    <dbReference type="NCBI Taxonomy" id="2077276"/>
    <lineage>
        <taxon>Eukaryota</taxon>
        <taxon>Sar</taxon>
        <taxon>Stramenopiles</taxon>
        <taxon>Oomycota</taxon>
        <taxon>Peronosporomycetes</taxon>
        <taxon>Peronosporales</taxon>
        <taxon>Peronosporaceae</taxon>
        <taxon>Phytophthora</taxon>
    </lineage>
</organism>
<dbReference type="GO" id="GO:0005576">
    <property type="term" value="C:extracellular region"/>
    <property type="evidence" value="ECO:0007669"/>
    <property type="project" value="UniProtKB-SubCell"/>
</dbReference>
<sequence>MRVFITLIMLAAALASSSEAVSALTVSSQAKLAQVSTSESVNTVKTEYNGARFLRTKEENDVDDLDSEERGLSFPNLATKMQEWFSKEQKAVALLSKSESTLLRDKVDPAKVLKAANRIKDSKSLPKAEIERLYKNGETYFYRHGNLDPIRD</sequence>
<protein>
    <recommendedName>
        <fullName evidence="5">RxLR effector protein</fullName>
    </recommendedName>
</protein>
<evidence type="ECO:0000313" key="6">
    <source>
        <dbReference type="EMBL" id="GMF14827.1"/>
    </source>
</evidence>
<comment type="domain">
    <text evidence="5">The RxLR-dEER motif acts to carry the protein into the host cell cytoplasm through binding to cell surface phosphatidylinositol-3-phosphate.</text>
</comment>
<evidence type="ECO:0000313" key="7">
    <source>
        <dbReference type="Proteomes" id="UP001165083"/>
    </source>
</evidence>
<dbReference type="OrthoDB" id="112913at2759"/>
<comment type="caution">
    <text evidence="6">The sequence shown here is derived from an EMBL/GenBank/DDBJ whole genome shotgun (WGS) entry which is preliminary data.</text>
</comment>
<evidence type="ECO:0000256" key="5">
    <source>
        <dbReference type="RuleBase" id="RU367124"/>
    </source>
</evidence>
<dbReference type="EMBL" id="BSXW01000207">
    <property type="protein sequence ID" value="GMF14827.1"/>
    <property type="molecule type" value="Genomic_DNA"/>
</dbReference>
<keyword evidence="7" id="KW-1185">Reference proteome</keyword>
<comment type="function">
    <text evidence="5">Effector that suppresses plant defense responses during pathogen infection.</text>
</comment>